<evidence type="ECO:0000313" key="3">
    <source>
        <dbReference type="Proteomes" id="UP001215598"/>
    </source>
</evidence>
<evidence type="ECO:0000256" key="1">
    <source>
        <dbReference type="SAM" id="Phobius"/>
    </source>
</evidence>
<keyword evidence="1" id="KW-1133">Transmembrane helix</keyword>
<feature type="transmembrane region" description="Helical" evidence="1">
    <location>
        <begin position="78"/>
        <end position="99"/>
    </location>
</feature>
<organism evidence="2 3">
    <name type="scientific">Mycena metata</name>
    <dbReference type="NCBI Taxonomy" id="1033252"/>
    <lineage>
        <taxon>Eukaryota</taxon>
        <taxon>Fungi</taxon>
        <taxon>Dikarya</taxon>
        <taxon>Basidiomycota</taxon>
        <taxon>Agaricomycotina</taxon>
        <taxon>Agaricomycetes</taxon>
        <taxon>Agaricomycetidae</taxon>
        <taxon>Agaricales</taxon>
        <taxon>Marasmiineae</taxon>
        <taxon>Mycenaceae</taxon>
        <taxon>Mycena</taxon>
    </lineage>
</organism>
<keyword evidence="3" id="KW-1185">Reference proteome</keyword>
<dbReference type="EMBL" id="JARKIB010000059">
    <property type="protein sequence ID" value="KAJ7752372.1"/>
    <property type="molecule type" value="Genomic_DNA"/>
</dbReference>
<feature type="transmembrane region" description="Helical" evidence="1">
    <location>
        <begin position="111"/>
        <end position="134"/>
    </location>
</feature>
<comment type="caution">
    <text evidence="2">The sequence shown here is derived from an EMBL/GenBank/DDBJ whole genome shotgun (WGS) entry which is preliminary data.</text>
</comment>
<keyword evidence="1" id="KW-0812">Transmembrane</keyword>
<name>A0AAD7IX92_9AGAR</name>
<feature type="transmembrane region" description="Helical" evidence="1">
    <location>
        <begin position="228"/>
        <end position="246"/>
    </location>
</feature>
<feature type="transmembrane region" description="Helical" evidence="1">
    <location>
        <begin position="31"/>
        <end position="50"/>
    </location>
</feature>
<accession>A0AAD7IX92</accession>
<evidence type="ECO:0000313" key="2">
    <source>
        <dbReference type="EMBL" id="KAJ7752372.1"/>
    </source>
</evidence>
<sequence length="257" mass="27784">MIGRLVDRSLSGINTSTNPPAFRHVDPQFTVYNLGLASSAIQCIFGWWAFALTSPATGSSIELDEDDGEVPPMMYQRFLAGGSSLAVLSLLGWVTLIVLSRSKKLESRRVSAHFGCTLGGVVYKFFMVCLVLRAKRSEAFSEFLSTCGRTGLRSLACTPLGTLLVGPILETLIFFVAAFTIRRCAIAKYGVAEVGVPAPPRTLVAAWTMAHGTEAWDELPISDTKRTYPLAGVSAFYVIGLLLTIMRRGCSAGRHSP</sequence>
<proteinExistence type="predicted"/>
<feature type="transmembrane region" description="Helical" evidence="1">
    <location>
        <begin position="160"/>
        <end position="181"/>
    </location>
</feature>
<dbReference type="AlphaFoldDB" id="A0AAD7IX92"/>
<keyword evidence="1" id="KW-0472">Membrane</keyword>
<dbReference type="Proteomes" id="UP001215598">
    <property type="component" value="Unassembled WGS sequence"/>
</dbReference>
<gene>
    <name evidence="2" type="ORF">B0H16DRAFT_1837500</name>
</gene>
<reference evidence="2" key="1">
    <citation type="submission" date="2023-03" db="EMBL/GenBank/DDBJ databases">
        <title>Massive genome expansion in bonnet fungi (Mycena s.s.) driven by repeated elements and novel gene families across ecological guilds.</title>
        <authorList>
            <consortium name="Lawrence Berkeley National Laboratory"/>
            <person name="Harder C.B."/>
            <person name="Miyauchi S."/>
            <person name="Viragh M."/>
            <person name="Kuo A."/>
            <person name="Thoen E."/>
            <person name="Andreopoulos B."/>
            <person name="Lu D."/>
            <person name="Skrede I."/>
            <person name="Drula E."/>
            <person name="Henrissat B."/>
            <person name="Morin E."/>
            <person name="Kohler A."/>
            <person name="Barry K."/>
            <person name="LaButti K."/>
            <person name="Morin E."/>
            <person name="Salamov A."/>
            <person name="Lipzen A."/>
            <person name="Mereny Z."/>
            <person name="Hegedus B."/>
            <person name="Baldrian P."/>
            <person name="Stursova M."/>
            <person name="Weitz H."/>
            <person name="Taylor A."/>
            <person name="Grigoriev I.V."/>
            <person name="Nagy L.G."/>
            <person name="Martin F."/>
            <person name="Kauserud H."/>
        </authorList>
    </citation>
    <scope>NUCLEOTIDE SEQUENCE</scope>
    <source>
        <strain evidence="2">CBHHK182m</strain>
    </source>
</reference>
<protein>
    <submittedName>
        <fullName evidence="2">Uncharacterized protein</fullName>
    </submittedName>
</protein>